<dbReference type="Pfam" id="PF00005">
    <property type="entry name" value="ABC_tran"/>
    <property type="match status" value="1"/>
</dbReference>
<feature type="domain" description="ABC transporter" evidence="4">
    <location>
        <begin position="6"/>
        <end position="242"/>
    </location>
</feature>
<dbReference type="InterPro" id="IPR017871">
    <property type="entry name" value="ABC_transporter-like_CS"/>
</dbReference>
<evidence type="ECO:0000256" key="2">
    <source>
        <dbReference type="ARBA" id="ARBA00022741"/>
    </source>
</evidence>
<keyword evidence="6" id="KW-1185">Reference proteome</keyword>
<reference evidence="5 6" key="1">
    <citation type="submission" date="2016-06" db="EMBL/GenBank/DDBJ databases">
        <title>Insight into the functional genes involving in sulfur oxidation in Pearl River water.</title>
        <authorList>
            <person name="Luo J."/>
            <person name="Tan X."/>
            <person name="Lin W."/>
        </authorList>
    </citation>
    <scope>NUCLEOTIDE SEQUENCE [LARGE SCALE GENOMIC DNA]</scope>
    <source>
        <strain evidence="5 6">LS2</strain>
    </source>
</reference>
<dbReference type="KEGG" id="haz:A9404_01155"/>
<accession>A0A191ZE74</accession>
<dbReference type="RefSeq" id="WP_066097901.1">
    <property type="nucleotide sequence ID" value="NZ_CP016027.1"/>
</dbReference>
<dbReference type="Proteomes" id="UP000078596">
    <property type="component" value="Chromosome"/>
</dbReference>
<proteinExistence type="predicted"/>
<keyword evidence="2" id="KW-0547">Nucleotide-binding</keyword>
<keyword evidence="1" id="KW-0813">Transport</keyword>
<dbReference type="InterPro" id="IPR003439">
    <property type="entry name" value="ABC_transporter-like_ATP-bd"/>
</dbReference>
<protein>
    <submittedName>
        <fullName evidence="5">ABC transporter ATP-binding protein</fullName>
    </submittedName>
</protein>
<dbReference type="AlphaFoldDB" id="A0A191ZE74"/>
<dbReference type="STRING" id="1860122.A9404_01155"/>
<dbReference type="PANTHER" id="PTHR43023:SF6">
    <property type="entry name" value="INTERMEMBRANE PHOSPHOLIPID TRANSPORT SYSTEM ATP-BINDING PROTEIN MLAF"/>
    <property type="match status" value="1"/>
</dbReference>
<dbReference type="EMBL" id="CP016027">
    <property type="protein sequence ID" value="ANJ66165.1"/>
    <property type="molecule type" value="Genomic_DNA"/>
</dbReference>
<dbReference type="GO" id="GO:0005524">
    <property type="term" value="F:ATP binding"/>
    <property type="evidence" value="ECO:0007669"/>
    <property type="project" value="UniProtKB-KW"/>
</dbReference>
<dbReference type="SUPFAM" id="SSF52540">
    <property type="entry name" value="P-loop containing nucleoside triphosphate hydrolases"/>
    <property type="match status" value="1"/>
</dbReference>
<evidence type="ECO:0000259" key="4">
    <source>
        <dbReference type="PROSITE" id="PS50893"/>
    </source>
</evidence>
<sequence>MMEPYIQFERVSFSRGRRVILDSVDLSIPRGKITAIMGPSGTGKTTLLRLIGGQIKARSGKVMVNGLNMGRAGRNDLLAMRRRLGMLFQNGALFTDLTARENVAFPLREHSHLPEALIQRIVALKLQAVGLLAAADQMPAELSGGMARRVALARALALDPELMLYDEPFTGQDPINLGVLLRLIASLNSALGLTSVLVSHDVSEALSIADQVYVINEGRVVGAGTPEDLMAQKAQSPFLRQFLDADPDAATGQSDSGQRLLADALGLSSLTHFDQESR</sequence>
<dbReference type="Gene3D" id="3.40.50.300">
    <property type="entry name" value="P-loop containing nucleotide triphosphate hydrolases"/>
    <property type="match status" value="1"/>
</dbReference>
<evidence type="ECO:0000313" key="5">
    <source>
        <dbReference type="EMBL" id="ANJ66165.1"/>
    </source>
</evidence>
<evidence type="ECO:0000313" key="6">
    <source>
        <dbReference type="Proteomes" id="UP000078596"/>
    </source>
</evidence>
<evidence type="ECO:0000256" key="3">
    <source>
        <dbReference type="ARBA" id="ARBA00022840"/>
    </source>
</evidence>
<dbReference type="SMART" id="SM00382">
    <property type="entry name" value="AAA"/>
    <property type="match status" value="1"/>
</dbReference>
<dbReference type="InterPro" id="IPR027417">
    <property type="entry name" value="P-loop_NTPase"/>
</dbReference>
<dbReference type="CDD" id="cd03261">
    <property type="entry name" value="ABC_Org_Solvent_Resistant"/>
    <property type="match status" value="1"/>
</dbReference>
<keyword evidence="3 5" id="KW-0067">ATP-binding</keyword>
<dbReference type="OrthoDB" id="9802264at2"/>
<dbReference type="GO" id="GO:0016887">
    <property type="term" value="F:ATP hydrolysis activity"/>
    <property type="evidence" value="ECO:0007669"/>
    <property type="project" value="InterPro"/>
</dbReference>
<dbReference type="PROSITE" id="PS50893">
    <property type="entry name" value="ABC_TRANSPORTER_2"/>
    <property type="match status" value="1"/>
</dbReference>
<gene>
    <name evidence="5" type="ORF">A9404_01155</name>
</gene>
<name>A0A191ZE74_9GAMM</name>
<dbReference type="PANTHER" id="PTHR43023">
    <property type="entry name" value="PROTEIN TRIGALACTOSYLDIACYLGLYCEROL 3, CHLOROPLASTIC"/>
    <property type="match status" value="1"/>
</dbReference>
<dbReference type="InterPro" id="IPR003593">
    <property type="entry name" value="AAA+_ATPase"/>
</dbReference>
<organism evidence="5 6">
    <name type="scientific">Halothiobacillus diazotrophicus</name>
    <dbReference type="NCBI Taxonomy" id="1860122"/>
    <lineage>
        <taxon>Bacteria</taxon>
        <taxon>Pseudomonadati</taxon>
        <taxon>Pseudomonadota</taxon>
        <taxon>Gammaproteobacteria</taxon>
        <taxon>Chromatiales</taxon>
        <taxon>Halothiobacillaceae</taxon>
        <taxon>Halothiobacillus</taxon>
    </lineage>
</organism>
<dbReference type="PROSITE" id="PS00211">
    <property type="entry name" value="ABC_TRANSPORTER_1"/>
    <property type="match status" value="1"/>
</dbReference>
<evidence type="ECO:0000256" key="1">
    <source>
        <dbReference type="ARBA" id="ARBA00022448"/>
    </source>
</evidence>